<feature type="transmembrane region" description="Helical" evidence="1">
    <location>
        <begin position="7"/>
        <end position="25"/>
    </location>
</feature>
<organism evidence="2 3">
    <name type="scientific">Corynebacterium efficiens (strain DSM 44549 / YS-314 / AJ 12310 / JCM 11189 / NBRC 100395)</name>
    <dbReference type="NCBI Taxonomy" id="196164"/>
    <lineage>
        <taxon>Bacteria</taxon>
        <taxon>Bacillati</taxon>
        <taxon>Actinomycetota</taxon>
        <taxon>Actinomycetes</taxon>
        <taxon>Mycobacteriales</taxon>
        <taxon>Corynebacteriaceae</taxon>
        <taxon>Corynebacterium</taxon>
    </lineage>
</organism>
<reference evidence="2 3" key="1">
    <citation type="journal article" date="2003" name="Genome Res.">
        <title>Comparative complete genome sequence analysis of the amino acid replacements responsible for the thermostability of Corynebacterium efficiens.</title>
        <authorList>
            <person name="Nishio Y."/>
            <person name="Nakamura Y."/>
            <person name="Kawarabayasi Y."/>
            <person name="Usuda Y."/>
            <person name="Kimura E."/>
            <person name="Sugimoto S."/>
            <person name="Matsui K."/>
            <person name="Yamagishi A."/>
            <person name="Kikuchi H."/>
            <person name="Ikeo K."/>
            <person name="Gojobori T."/>
        </authorList>
    </citation>
    <scope>NUCLEOTIDE SEQUENCE [LARGE SCALE GENOMIC DNA]</scope>
    <source>
        <strain evidence="3">DSM 44549 / YS-314 / AJ 12310 / JCM 11189 / NBRC 100395</strain>
    </source>
</reference>
<feature type="transmembrane region" description="Helical" evidence="1">
    <location>
        <begin position="31"/>
        <end position="50"/>
    </location>
</feature>
<keyword evidence="1" id="KW-1133">Transmembrane helix</keyword>
<dbReference type="AlphaFoldDB" id="Q8FPT9"/>
<dbReference type="GO" id="GO:0008324">
    <property type="term" value="F:monoatomic cation transmembrane transporter activity"/>
    <property type="evidence" value="ECO:0007669"/>
    <property type="project" value="InterPro"/>
</dbReference>
<accession>Q8FPT9</accession>
<name>Q8FPT9_COREF</name>
<dbReference type="InterPro" id="IPR002758">
    <property type="entry name" value="Cation_antiport_E"/>
</dbReference>
<dbReference type="GO" id="GO:0016020">
    <property type="term" value="C:membrane"/>
    <property type="evidence" value="ECO:0007669"/>
    <property type="project" value="InterPro"/>
</dbReference>
<keyword evidence="3" id="KW-1185">Reference proteome</keyword>
<dbReference type="Pfam" id="PF01899">
    <property type="entry name" value="MNHE"/>
    <property type="match status" value="1"/>
</dbReference>
<dbReference type="Proteomes" id="UP000001409">
    <property type="component" value="Chromosome"/>
</dbReference>
<dbReference type="STRING" id="196164.gene:10741808"/>
<protein>
    <submittedName>
        <fullName evidence="2">Uncharacterized protein</fullName>
    </submittedName>
</protein>
<sequence>MVLMRTVAGIVVRVVLFALVWVALAGWDPGYATYGIVSIIAATALSVVLIPPGRADIRAWPRRGWALLRLVGWFLRQAIVGGVDVALRAVRRTPDIDTAVVVVPFTLPPGPGRETAMLLMNLMPGTMVQQAVAVDKDGRLTDADCPGAVATGVELHTLSEDLAPARQWAELERRVAATYGVEVGGNTDFSEPSARAE</sequence>
<evidence type="ECO:0000313" key="3">
    <source>
        <dbReference type="Proteomes" id="UP000001409"/>
    </source>
</evidence>
<keyword evidence="1" id="KW-0812">Transmembrane</keyword>
<evidence type="ECO:0000256" key="1">
    <source>
        <dbReference type="SAM" id="Phobius"/>
    </source>
</evidence>
<dbReference type="EMBL" id="BA000035">
    <property type="protein sequence ID" value="BAC18209.1"/>
    <property type="molecule type" value="Genomic_DNA"/>
</dbReference>
<dbReference type="HOGENOM" id="CLU_086615_1_0_11"/>
<keyword evidence="1" id="KW-0472">Membrane</keyword>
<dbReference type="eggNOG" id="COG1863">
    <property type="taxonomic scope" value="Bacteria"/>
</dbReference>
<evidence type="ECO:0000313" key="2">
    <source>
        <dbReference type="EMBL" id="BAC18209.1"/>
    </source>
</evidence>
<proteinExistence type="predicted"/>
<dbReference type="KEGG" id="cef:CE1399"/>